<organism evidence="1 2">
    <name type="scientific">Sphingomonas kaistensis</name>
    <dbReference type="NCBI Taxonomy" id="298708"/>
    <lineage>
        <taxon>Bacteria</taxon>
        <taxon>Pseudomonadati</taxon>
        <taxon>Pseudomonadota</taxon>
        <taxon>Alphaproteobacteria</taxon>
        <taxon>Sphingomonadales</taxon>
        <taxon>Sphingomonadaceae</taxon>
        <taxon>Sphingomonas</taxon>
    </lineage>
</organism>
<keyword evidence="2" id="KW-1185">Reference proteome</keyword>
<dbReference type="RefSeq" id="WP_338501777.1">
    <property type="nucleotide sequence ID" value="NZ_CP145607.1"/>
</dbReference>
<evidence type="ECO:0000313" key="1">
    <source>
        <dbReference type="EMBL" id="WWM69584.1"/>
    </source>
</evidence>
<gene>
    <name evidence="1" type="ORF">V6R86_02455</name>
</gene>
<name>A0ABZ2FZE4_9SPHN</name>
<evidence type="ECO:0000313" key="2">
    <source>
        <dbReference type="Proteomes" id="UP001382935"/>
    </source>
</evidence>
<dbReference type="EMBL" id="CP145607">
    <property type="protein sequence ID" value="WWM69584.1"/>
    <property type="molecule type" value="Genomic_DNA"/>
</dbReference>
<proteinExistence type="predicted"/>
<reference evidence="1 2" key="1">
    <citation type="submission" date="2024-02" db="EMBL/GenBank/DDBJ databases">
        <title>Full genome sequence of Sphingomonas kaistensis.</title>
        <authorList>
            <person name="Poletto B.L."/>
            <person name="Silva G."/>
            <person name="Galante D."/>
            <person name="Campos K.R."/>
            <person name="Santos M.B.N."/>
            <person name="Sacchi C.T."/>
        </authorList>
    </citation>
    <scope>NUCLEOTIDE SEQUENCE [LARGE SCALE GENOMIC DNA]</scope>
    <source>
        <strain evidence="1 2">MA4R</strain>
    </source>
</reference>
<accession>A0ABZ2FZE4</accession>
<protein>
    <submittedName>
        <fullName evidence="1">Uncharacterized protein</fullName>
    </submittedName>
</protein>
<dbReference type="Proteomes" id="UP001382935">
    <property type="component" value="Chromosome"/>
</dbReference>
<sequence length="287" mass="31579">MSLLLAALALQTAAPDPVVGLCRFDVAQLSFAGSPAEQARCLMQPVGKRGALAASPKRLPGTLSRVMAGRVPLPSRDVVTHLLAAERMDIGGVDQPVSRARDGDPTAPLARYFVIHDTSTPYYGDEPFPADIDGDARVNSFRPYFPANADPEKFPVAHLFLNRIGQVLVGQPLSRPWRATKLETRVIGLPAKGLFLHVETVMPRRRDPAIEGWNDAIAPNPGFSARQYDRLAILYIALSVRAGGWLIPAQHATMDHGLPQAHDDPQNFRIKDFDRALHRRLRALRRD</sequence>